<evidence type="ECO:0000256" key="1">
    <source>
        <dbReference type="SAM" id="MobiDB-lite"/>
    </source>
</evidence>
<reference evidence="3" key="1">
    <citation type="submission" date="2022-10" db="EMBL/GenBank/DDBJ databases">
        <title>Genome assembly of Pristionchus species.</title>
        <authorList>
            <person name="Yoshida K."/>
            <person name="Sommer R.J."/>
        </authorList>
    </citation>
    <scope>NUCLEOTIDE SEQUENCE [LARGE SCALE GENOMIC DNA]</scope>
    <source>
        <strain evidence="3">RS5460</strain>
    </source>
</reference>
<sequence>QFTAFPDFSSDVNYTQPLQPPTAFADFQPTELCLPSAIVPTTSSIDPTMTPHGMGLPSSSSPFLSPKSALQHQMDETKRKIEELLAQ</sequence>
<proteinExistence type="predicted"/>
<feature type="compositionally biased region" description="Low complexity" evidence="1">
    <location>
        <begin position="56"/>
        <end position="70"/>
    </location>
</feature>
<evidence type="ECO:0000313" key="2">
    <source>
        <dbReference type="EMBL" id="GMR41509.1"/>
    </source>
</evidence>
<gene>
    <name evidence="2" type="ORF">PMAYCL1PPCAC_11704</name>
</gene>
<evidence type="ECO:0000313" key="3">
    <source>
        <dbReference type="Proteomes" id="UP001328107"/>
    </source>
</evidence>
<keyword evidence="3" id="KW-1185">Reference proteome</keyword>
<organism evidence="2 3">
    <name type="scientific">Pristionchus mayeri</name>
    <dbReference type="NCBI Taxonomy" id="1317129"/>
    <lineage>
        <taxon>Eukaryota</taxon>
        <taxon>Metazoa</taxon>
        <taxon>Ecdysozoa</taxon>
        <taxon>Nematoda</taxon>
        <taxon>Chromadorea</taxon>
        <taxon>Rhabditida</taxon>
        <taxon>Rhabditina</taxon>
        <taxon>Diplogasteromorpha</taxon>
        <taxon>Diplogasteroidea</taxon>
        <taxon>Neodiplogasteridae</taxon>
        <taxon>Pristionchus</taxon>
    </lineage>
</organism>
<feature type="non-terminal residue" evidence="2">
    <location>
        <position position="1"/>
    </location>
</feature>
<dbReference type="EMBL" id="BTRK01000003">
    <property type="protein sequence ID" value="GMR41509.1"/>
    <property type="molecule type" value="Genomic_DNA"/>
</dbReference>
<accession>A0AAN5CFQ3</accession>
<dbReference type="AlphaFoldDB" id="A0AAN5CFQ3"/>
<dbReference type="Proteomes" id="UP001328107">
    <property type="component" value="Unassembled WGS sequence"/>
</dbReference>
<feature type="non-terminal residue" evidence="2">
    <location>
        <position position="87"/>
    </location>
</feature>
<protein>
    <submittedName>
        <fullName evidence="2">Uncharacterized protein</fullName>
    </submittedName>
</protein>
<name>A0AAN5CFQ3_9BILA</name>
<comment type="caution">
    <text evidence="2">The sequence shown here is derived from an EMBL/GenBank/DDBJ whole genome shotgun (WGS) entry which is preliminary data.</text>
</comment>
<feature type="region of interest" description="Disordered" evidence="1">
    <location>
        <begin position="43"/>
        <end position="76"/>
    </location>
</feature>